<proteinExistence type="inferred from homology"/>
<dbReference type="PANTHER" id="PTHR21043">
    <property type="entry name" value="IOJAP SUPERFAMILY ORTHOLOG"/>
    <property type="match status" value="1"/>
</dbReference>
<comment type="similarity">
    <text evidence="1 2">Belongs to the Iojap/RsfS family.</text>
</comment>
<evidence type="ECO:0000256" key="2">
    <source>
        <dbReference type="HAMAP-Rule" id="MF_01477"/>
    </source>
</evidence>
<sequence>MESKELMLKAVTILDGKKARNIKVLNISPLTTIADYFVVCSGGSTTQIKALSDALEEELEKISVHFIGKEGFNSANWILMDYGSVVIHIFSEEMREFYSIEHLWSDAEEVDISPYIIDEN</sequence>
<dbReference type="GO" id="GO:0017148">
    <property type="term" value="P:negative regulation of translation"/>
    <property type="evidence" value="ECO:0007669"/>
    <property type="project" value="UniProtKB-UniRule"/>
</dbReference>
<evidence type="ECO:0000256" key="1">
    <source>
        <dbReference type="ARBA" id="ARBA00010574"/>
    </source>
</evidence>
<dbReference type="GO" id="GO:0090071">
    <property type="term" value="P:negative regulation of ribosome biogenesis"/>
    <property type="evidence" value="ECO:0007669"/>
    <property type="project" value="UniProtKB-UniRule"/>
</dbReference>
<dbReference type="PANTHER" id="PTHR21043:SF0">
    <property type="entry name" value="MITOCHONDRIAL ASSEMBLY OF RIBOSOMAL LARGE SUBUNIT PROTEIN 1"/>
    <property type="match status" value="1"/>
</dbReference>
<accession>A0A926IRU1</accession>
<protein>
    <recommendedName>
        <fullName evidence="2">Ribosomal silencing factor RsfS</fullName>
    </recommendedName>
</protein>
<evidence type="ECO:0000313" key="3">
    <source>
        <dbReference type="EMBL" id="MBC8595291.1"/>
    </source>
</evidence>
<dbReference type="EMBL" id="JACRTE010000001">
    <property type="protein sequence ID" value="MBC8595291.1"/>
    <property type="molecule type" value="Genomic_DNA"/>
</dbReference>
<evidence type="ECO:0000313" key="4">
    <source>
        <dbReference type="Proteomes" id="UP000647416"/>
    </source>
</evidence>
<dbReference type="GO" id="GO:0042256">
    <property type="term" value="P:cytosolic ribosome assembly"/>
    <property type="evidence" value="ECO:0007669"/>
    <property type="project" value="UniProtKB-UniRule"/>
</dbReference>
<dbReference type="GO" id="GO:0005737">
    <property type="term" value="C:cytoplasm"/>
    <property type="evidence" value="ECO:0007669"/>
    <property type="project" value="UniProtKB-SubCell"/>
</dbReference>
<dbReference type="NCBIfam" id="TIGR00090">
    <property type="entry name" value="rsfS_iojap_ybeB"/>
    <property type="match status" value="1"/>
</dbReference>
<dbReference type="RefSeq" id="WP_262431018.1">
    <property type="nucleotide sequence ID" value="NZ_JACRTE010000001.1"/>
</dbReference>
<dbReference type="SUPFAM" id="SSF81301">
    <property type="entry name" value="Nucleotidyltransferase"/>
    <property type="match status" value="1"/>
</dbReference>
<name>A0A926IRU1_9FIRM</name>
<dbReference type="HAMAP" id="MF_01477">
    <property type="entry name" value="Iojap_RsfS"/>
    <property type="match status" value="1"/>
</dbReference>
<keyword evidence="2" id="KW-0678">Repressor</keyword>
<comment type="caution">
    <text evidence="3">The sequence shown here is derived from an EMBL/GenBank/DDBJ whole genome shotgun (WGS) entry which is preliminary data.</text>
</comment>
<dbReference type="GO" id="GO:0043023">
    <property type="term" value="F:ribosomal large subunit binding"/>
    <property type="evidence" value="ECO:0007669"/>
    <property type="project" value="TreeGrafter"/>
</dbReference>
<dbReference type="Gene3D" id="3.30.460.10">
    <property type="entry name" value="Beta Polymerase, domain 2"/>
    <property type="match status" value="1"/>
</dbReference>
<dbReference type="AlphaFoldDB" id="A0A926IRU1"/>
<gene>
    <name evidence="2 3" type="primary">rsfS</name>
    <name evidence="3" type="ORF">H8706_00180</name>
</gene>
<keyword evidence="4" id="KW-1185">Reference proteome</keyword>
<comment type="function">
    <text evidence="2">Functions as a ribosomal silencing factor. Interacts with ribosomal protein uL14 (rplN), blocking formation of intersubunit bridge B8. Prevents association of the 30S and 50S ribosomal subunits and the formation of functional ribosomes, thus repressing translation.</text>
</comment>
<reference evidence="3" key="1">
    <citation type="submission" date="2020-08" db="EMBL/GenBank/DDBJ databases">
        <title>Genome public.</title>
        <authorList>
            <person name="Liu C."/>
            <person name="Sun Q."/>
        </authorList>
    </citation>
    <scope>NUCLEOTIDE SEQUENCE</scope>
    <source>
        <strain evidence="3">NSJ-50</strain>
    </source>
</reference>
<comment type="subunit">
    <text evidence="2">Interacts with ribosomal protein uL14 (rplN).</text>
</comment>
<dbReference type="Proteomes" id="UP000647416">
    <property type="component" value="Unassembled WGS sequence"/>
</dbReference>
<dbReference type="InterPro" id="IPR043519">
    <property type="entry name" value="NT_sf"/>
</dbReference>
<keyword evidence="2" id="KW-0963">Cytoplasm</keyword>
<organism evidence="3 4">
    <name type="scientific">Qingrenia yutianensis</name>
    <dbReference type="NCBI Taxonomy" id="2763676"/>
    <lineage>
        <taxon>Bacteria</taxon>
        <taxon>Bacillati</taxon>
        <taxon>Bacillota</taxon>
        <taxon>Clostridia</taxon>
        <taxon>Eubacteriales</taxon>
        <taxon>Oscillospiraceae</taxon>
        <taxon>Qingrenia</taxon>
    </lineage>
</organism>
<comment type="subcellular location">
    <subcellularLocation>
        <location evidence="2">Cytoplasm</location>
    </subcellularLocation>
</comment>
<keyword evidence="2" id="KW-0810">Translation regulation</keyword>
<dbReference type="Pfam" id="PF02410">
    <property type="entry name" value="RsfS"/>
    <property type="match status" value="1"/>
</dbReference>
<dbReference type="InterPro" id="IPR004394">
    <property type="entry name" value="Iojap/RsfS/C7orf30"/>
</dbReference>